<gene>
    <name evidence="2" type="ORF">ES332_D13G054700v1</name>
</gene>
<reference evidence="2 3" key="1">
    <citation type="submission" date="2019-07" db="EMBL/GenBank/DDBJ databases">
        <title>WGS assembly of Gossypium tomentosum.</title>
        <authorList>
            <person name="Chen Z.J."/>
            <person name="Sreedasyam A."/>
            <person name="Ando A."/>
            <person name="Song Q."/>
            <person name="De L."/>
            <person name="Hulse-Kemp A."/>
            <person name="Ding M."/>
            <person name="Ye W."/>
            <person name="Kirkbride R."/>
            <person name="Jenkins J."/>
            <person name="Plott C."/>
            <person name="Lovell J."/>
            <person name="Lin Y.-M."/>
            <person name="Vaughn R."/>
            <person name="Liu B."/>
            <person name="Li W."/>
            <person name="Simpson S."/>
            <person name="Scheffler B."/>
            <person name="Saski C."/>
            <person name="Grover C."/>
            <person name="Hu G."/>
            <person name="Conover J."/>
            <person name="Carlson J."/>
            <person name="Shu S."/>
            <person name="Boston L."/>
            <person name="Williams M."/>
            <person name="Peterson D."/>
            <person name="Mcgee K."/>
            <person name="Jones D."/>
            <person name="Wendel J."/>
            <person name="Stelly D."/>
            <person name="Grimwood J."/>
            <person name="Schmutz J."/>
        </authorList>
    </citation>
    <scope>NUCLEOTIDE SEQUENCE [LARGE SCALE GENOMIC DNA]</scope>
    <source>
        <strain evidence="2">7179.01</strain>
    </source>
</reference>
<keyword evidence="1" id="KW-0732">Signal</keyword>
<keyword evidence="3" id="KW-1185">Reference proteome</keyword>
<evidence type="ECO:0000256" key="1">
    <source>
        <dbReference type="SAM" id="SignalP"/>
    </source>
</evidence>
<proteinExistence type="predicted"/>
<dbReference type="AlphaFoldDB" id="A0A5D2HTB0"/>
<feature type="chain" id="PRO_5022983542" evidence="1">
    <location>
        <begin position="25"/>
        <end position="135"/>
    </location>
</feature>
<dbReference type="Proteomes" id="UP000322667">
    <property type="component" value="Chromosome D13"/>
</dbReference>
<organism evidence="2 3">
    <name type="scientific">Gossypium tomentosum</name>
    <name type="common">Hawaiian cotton</name>
    <name type="synonym">Gossypium sandvicense</name>
    <dbReference type="NCBI Taxonomy" id="34277"/>
    <lineage>
        <taxon>Eukaryota</taxon>
        <taxon>Viridiplantae</taxon>
        <taxon>Streptophyta</taxon>
        <taxon>Embryophyta</taxon>
        <taxon>Tracheophyta</taxon>
        <taxon>Spermatophyta</taxon>
        <taxon>Magnoliopsida</taxon>
        <taxon>eudicotyledons</taxon>
        <taxon>Gunneridae</taxon>
        <taxon>Pentapetalae</taxon>
        <taxon>rosids</taxon>
        <taxon>malvids</taxon>
        <taxon>Malvales</taxon>
        <taxon>Malvaceae</taxon>
        <taxon>Malvoideae</taxon>
        <taxon>Gossypium</taxon>
    </lineage>
</organism>
<dbReference type="EMBL" id="CM017635">
    <property type="protein sequence ID" value="TYH33368.1"/>
    <property type="molecule type" value="Genomic_DNA"/>
</dbReference>
<evidence type="ECO:0000313" key="3">
    <source>
        <dbReference type="Proteomes" id="UP000322667"/>
    </source>
</evidence>
<evidence type="ECO:0000313" key="2">
    <source>
        <dbReference type="EMBL" id="TYH33368.1"/>
    </source>
</evidence>
<protein>
    <submittedName>
        <fullName evidence="2">Uncharacterized protein</fullName>
    </submittedName>
</protein>
<name>A0A5D2HTB0_GOSTO</name>
<feature type="signal peptide" evidence="1">
    <location>
        <begin position="1"/>
        <end position="24"/>
    </location>
</feature>
<accession>A0A5D2HTB0</accession>
<sequence length="135" mass="14900">MGLPYTMALWFQLLLLMCGSGIHGVKDLKEKQGDAQLVRKVEDKYSLVSNIGHPAAEESSSQVGKQLEDIYSSVSVLVDKSTKLSSDQLAKEVEDKYSRIAAWKPFVDKTPQSSSQLAKELEDKYSALSGYNIPS</sequence>